<dbReference type="GeneID" id="63790545"/>
<sequence length="730" mass="81914">MEISVDQDAPPPRKRRKTEGDIPKSLFWFGQGPGVTQFGVGLLQPFSQATNPHIDYTSLHLPAIILSPAKTTMSQSLPDGSNGPQFQGLQMMHTDPHSVARFASQQKTHEPLKTEQYQNPGEYPYNDDIAAKKSLAFGSACSLLPPPRVHVRSSSAFPELNDIHVESISAAALFDKRRRVNSQPTLTSGTKESPHEGRVKTTLPRVLVNELLFYHDLDSLIWEWLPLILENIGLSVYPRTMESTKPFSTLANAKDFALFADEISGLALEKFCIRRWDCGFQDPDKNTEKCWNGLPIGLKRSYIQSRIDQYPYQPCILSSNVYRMLQPGADKIANEDQKAILTEKLMDGILSGKFDPDVMFSTVHYQKRVQAKIFLEPESAVCFNGVHNMLQLALAISAIKRGDCAELQGLFDQGLRPDLWTEELILRPLDVAASVGNEAIHKVLIANKSPVSNSRGFFEPWSNILTTAARCGNVEAVEEWTRAIQSMNYSYRDWMGNAICLNKPYDTSMALIEAHHSAARGGHVEILKLLGGRIKHMSAENRFHSFVEAIKVGQCDVVEWFLSQGSVDLQMRTMYEKKGPMSAAVFDTNRRRRPQMVKLLLEHGASPNEIFSPTGRTLLQRALEQDDSETARLLVKYGADVSCCGHGPTCQKKPPLYIAIKRKNAPMVMLLLRKGADRMYGGLCEKKNLKERDIGHVEKNLISLGWNDKELRDKVLECFALNFEGIRNSK</sequence>
<name>A0A364KP30_TALAM</name>
<evidence type="ECO:0000256" key="3">
    <source>
        <dbReference type="PROSITE-ProRule" id="PRU00023"/>
    </source>
</evidence>
<dbReference type="InterPro" id="IPR002110">
    <property type="entry name" value="Ankyrin_rpt"/>
</dbReference>
<dbReference type="Proteomes" id="UP000249363">
    <property type="component" value="Unassembled WGS sequence"/>
</dbReference>
<evidence type="ECO:0000313" key="5">
    <source>
        <dbReference type="EMBL" id="RAO65316.1"/>
    </source>
</evidence>
<dbReference type="InterPro" id="IPR036770">
    <property type="entry name" value="Ankyrin_rpt-contain_sf"/>
</dbReference>
<dbReference type="SMART" id="SM00248">
    <property type="entry name" value="ANK"/>
    <property type="match status" value="5"/>
</dbReference>
<evidence type="ECO:0000256" key="4">
    <source>
        <dbReference type="SAM" id="MobiDB-lite"/>
    </source>
</evidence>
<evidence type="ECO:0000256" key="1">
    <source>
        <dbReference type="ARBA" id="ARBA00022737"/>
    </source>
</evidence>
<evidence type="ECO:0000313" key="6">
    <source>
        <dbReference type="Proteomes" id="UP000249363"/>
    </source>
</evidence>
<dbReference type="OrthoDB" id="444631at2759"/>
<dbReference type="SUPFAM" id="SSF48403">
    <property type="entry name" value="Ankyrin repeat"/>
    <property type="match status" value="1"/>
</dbReference>
<dbReference type="Pfam" id="PF12796">
    <property type="entry name" value="Ank_2"/>
    <property type="match status" value="1"/>
</dbReference>
<dbReference type="PROSITE" id="PS50088">
    <property type="entry name" value="ANK_REPEAT"/>
    <property type="match status" value="2"/>
</dbReference>
<gene>
    <name evidence="5" type="ORF">BHQ10_001328</name>
</gene>
<proteinExistence type="predicted"/>
<evidence type="ECO:0000256" key="2">
    <source>
        <dbReference type="ARBA" id="ARBA00023043"/>
    </source>
</evidence>
<feature type="repeat" description="ANK" evidence="3">
    <location>
        <begin position="651"/>
        <end position="677"/>
    </location>
</feature>
<reference evidence="5 6" key="1">
    <citation type="journal article" date="2017" name="Biotechnol. Biofuels">
        <title>Differential beta-glucosidase expression as a function of carbon source availability in Talaromyces amestolkiae: a genomic and proteomic approach.</title>
        <authorList>
            <person name="de Eugenio L.I."/>
            <person name="Mendez-Liter J.A."/>
            <person name="Nieto-Dominguez M."/>
            <person name="Alonso L."/>
            <person name="Gil-Munoz J."/>
            <person name="Barriuso J."/>
            <person name="Prieto A."/>
            <person name="Martinez M.J."/>
        </authorList>
    </citation>
    <scope>NUCLEOTIDE SEQUENCE [LARGE SCALE GENOMIC DNA]</scope>
    <source>
        <strain evidence="5 6">CIB</strain>
    </source>
</reference>
<dbReference type="RefSeq" id="XP_040729833.1">
    <property type="nucleotide sequence ID" value="XM_040873352.1"/>
</dbReference>
<protein>
    <submittedName>
        <fullName evidence="5">Uncharacterized protein</fullName>
    </submittedName>
</protein>
<feature type="region of interest" description="Disordered" evidence="4">
    <location>
        <begin position="1"/>
        <end position="22"/>
    </location>
</feature>
<dbReference type="PANTHER" id="PTHR24198:SF165">
    <property type="entry name" value="ANKYRIN REPEAT-CONTAINING PROTEIN-RELATED"/>
    <property type="match status" value="1"/>
</dbReference>
<comment type="caution">
    <text evidence="5">The sequence shown here is derived from an EMBL/GenBank/DDBJ whole genome shotgun (WGS) entry which is preliminary data.</text>
</comment>
<dbReference type="PROSITE" id="PS50297">
    <property type="entry name" value="ANK_REP_REGION"/>
    <property type="match status" value="2"/>
</dbReference>
<dbReference type="Gene3D" id="1.25.40.20">
    <property type="entry name" value="Ankyrin repeat-containing domain"/>
    <property type="match status" value="1"/>
</dbReference>
<keyword evidence="6" id="KW-1185">Reference proteome</keyword>
<dbReference type="PANTHER" id="PTHR24198">
    <property type="entry name" value="ANKYRIN REPEAT AND PROTEIN KINASE DOMAIN-CONTAINING PROTEIN"/>
    <property type="match status" value="1"/>
</dbReference>
<keyword evidence="1" id="KW-0677">Repeat</keyword>
<dbReference type="EMBL" id="MIKG01000002">
    <property type="protein sequence ID" value="RAO65316.1"/>
    <property type="molecule type" value="Genomic_DNA"/>
</dbReference>
<feature type="repeat" description="ANK" evidence="3">
    <location>
        <begin position="614"/>
        <end position="646"/>
    </location>
</feature>
<organism evidence="5 6">
    <name type="scientific">Talaromyces amestolkiae</name>
    <dbReference type="NCBI Taxonomy" id="1196081"/>
    <lineage>
        <taxon>Eukaryota</taxon>
        <taxon>Fungi</taxon>
        <taxon>Dikarya</taxon>
        <taxon>Ascomycota</taxon>
        <taxon>Pezizomycotina</taxon>
        <taxon>Eurotiomycetes</taxon>
        <taxon>Eurotiomycetidae</taxon>
        <taxon>Eurotiales</taxon>
        <taxon>Trichocomaceae</taxon>
        <taxon>Talaromyces</taxon>
        <taxon>Talaromyces sect. Talaromyces</taxon>
    </lineage>
</organism>
<accession>A0A364KP30</accession>
<keyword evidence="2 3" id="KW-0040">ANK repeat</keyword>
<dbReference type="AlphaFoldDB" id="A0A364KP30"/>
<dbReference type="STRING" id="1196081.A0A364KP30"/>